<proteinExistence type="predicted"/>
<organism evidence="2">
    <name type="scientific">marine sediment metagenome</name>
    <dbReference type="NCBI Taxonomy" id="412755"/>
    <lineage>
        <taxon>unclassified sequences</taxon>
        <taxon>metagenomes</taxon>
        <taxon>ecological metagenomes</taxon>
    </lineage>
</organism>
<dbReference type="AlphaFoldDB" id="A0A0F9Q5M7"/>
<dbReference type="GO" id="GO:0016747">
    <property type="term" value="F:acyltransferase activity, transferring groups other than amino-acyl groups"/>
    <property type="evidence" value="ECO:0007669"/>
    <property type="project" value="InterPro"/>
</dbReference>
<evidence type="ECO:0000259" key="1">
    <source>
        <dbReference type="PROSITE" id="PS51186"/>
    </source>
</evidence>
<dbReference type="Gene3D" id="3.40.630.30">
    <property type="match status" value="1"/>
</dbReference>
<name>A0A0F9Q5M7_9ZZZZ</name>
<evidence type="ECO:0000313" key="2">
    <source>
        <dbReference type="EMBL" id="KKN08541.1"/>
    </source>
</evidence>
<feature type="domain" description="N-acetyltransferase" evidence="1">
    <location>
        <begin position="29"/>
        <end position="200"/>
    </location>
</feature>
<dbReference type="SUPFAM" id="SSF55729">
    <property type="entry name" value="Acyl-CoA N-acyltransferases (Nat)"/>
    <property type="match status" value="1"/>
</dbReference>
<dbReference type="InterPro" id="IPR000182">
    <property type="entry name" value="GNAT_dom"/>
</dbReference>
<dbReference type="InterPro" id="IPR016181">
    <property type="entry name" value="Acyl_CoA_acyltransferase"/>
</dbReference>
<sequence>MPQKIDVIVEIASLEDASGIFNALKQNLIEIRDFDKIPEKQRKYLENNGFLRKEVTIDYYKNLIEDLDVDIYVAKNKARDIIAFASIHKKKYNIYNFRTTLDNLYTDDKKIKDLLTNKEKKFVYLDQISVIPEFKRKGVGTAILKKIQATVDVPVVAFIVELPLANKASALWHKNNGFDLAATCDGEYKKKKFQWSIYIHWNT</sequence>
<dbReference type="PROSITE" id="PS51186">
    <property type="entry name" value="GNAT"/>
    <property type="match status" value="1"/>
</dbReference>
<accession>A0A0F9Q5M7</accession>
<gene>
    <name evidence="2" type="ORF">LCGC14_1055720</name>
</gene>
<dbReference type="EMBL" id="LAZR01004444">
    <property type="protein sequence ID" value="KKN08541.1"/>
    <property type="molecule type" value="Genomic_DNA"/>
</dbReference>
<comment type="caution">
    <text evidence="2">The sequence shown here is derived from an EMBL/GenBank/DDBJ whole genome shotgun (WGS) entry which is preliminary data.</text>
</comment>
<reference evidence="2" key="1">
    <citation type="journal article" date="2015" name="Nature">
        <title>Complex archaea that bridge the gap between prokaryotes and eukaryotes.</title>
        <authorList>
            <person name="Spang A."/>
            <person name="Saw J.H."/>
            <person name="Jorgensen S.L."/>
            <person name="Zaremba-Niedzwiedzka K."/>
            <person name="Martijn J."/>
            <person name="Lind A.E."/>
            <person name="van Eijk R."/>
            <person name="Schleper C."/>
            <person name="Guy L."/>
            <person name="Ettema T.J."/>
        </authorList>
    </citation>
    <scope>NUCLEOTIDE SEQUENCE</scope>
</reference>
<protein>
    <recommendedName>
        <fullName evidence="1">N-acetyltransferase domain-containing protein</fullName>
    </recommendedName>
</protein>
<dbReference type="Pfam" id="PF00583">
    <property type="entry name" value="Acetyltransf_1"/>
    <property type="match status" value="1"/>
</dbReference>
<dbReference type="CDD" id="cd04301">
    <property type="entry name" value="NAT_SF"/>
    <property type="match status" value="1"/>
</dbReference>